<dbReference type="Proteomes" id="UP000265520">
    <property type="component" value="Unassembled WGS sequence"/>
</dbReference>
<proteinExistence type="predicted"/>
<evidence type="ECO:0000313" key="1">
    <source>
        <dbReference type="EMBL" id="MCI71443.1"/>
    </source>
</evidence>
<keyword evidence="2" id="KW-1185">Reference proteome</keyword>
<protein>
    <submittedName>
        <fullName evidence="1">CC-NBS-LRR resistance protein</fullName>
    </submittedName>
</protein>
<accession>A0A392UD46</accession>
<dbReference type="EMBL" id="LXQA010796258">
    <property type="protein sequence ID" value="MCI71443.1"/>
    <property type="molecule type" value="Genomic_DNA"/>
</dbReference>
<reference evidence="1 2" key="1">
    <citation type="journal article" date="2018" name="Front. Plant Sci.">
        <title>Red Clover (Trifolium pratense) and Zigzag Clover (T. medium) - A Picture of Genomic Similarities and Differences.</title>
        <authorList>
            <person name="Dluhosova J."/>
            <person name="Istvanek J."/>
            <person name="Nedelnik J."/>
            <person name="Repkova J."/>
        </authorList>
    </citation>
    <scope>NUCLEOTIDE SEQUENCE [LARGE SCALE GENOMIC DNA]</scope>
    <source>
        <strain evidence="2">cv. 10/8</strain>
        <tissue evidence="1">Leaf</tissue>
    </source>
</reference>
<sequence>MATKIANDVAGVQGRSDFNEVCYLPAQYETASSSATCVGEKLETRELLKEGILKALRDPKACNIGVYGFGGV</sequence>
<comment type="caution">
    <text evidence="1">The sequence shown here is derived from an EMBL/GenBank/DDBJ whole genome shotgun (WGS) entry which is preliminary data.</text>
</comment>
<dbReference type="AlphaFoldDB" id="A0A392UD46"/>
<feature type="non-terminal residue" evidence="1">
    <location>
        <position position="72"/>
    </location>
</feature>
<organism evidence="1 2">
    <name type="scientific">Trifolium medium</name>
    <dbReference type="NCBI Taxonomy" id="97028"/>
    <lineage>
        <taxon>Eukaryota</taxon>
        <taxon>Viridiplantae</taxon>
        <taxon>Streptophyta</taxon>
        <taxon>Embryophyta</taxon>
        <taxon>Tracheophyta</taxon>
        <taxon>Spermatophyta</taxon>
        <taxon>Magnoliopsida</taxon>
        <taxon>eudicotyledons</taxon>
        <taxon>Gunneridae</taxon>
        <taxon>Pentapetalae</taxon>
        <taxon>rosids</taxon>
        <taxon>fabids</taxon>
        <taxon>Fabales</taxon>
        <taxon>Fabaceae</taxon>
        <taxon>Papilionoideae</taxon>
        <taxon>50 kb inversion clade</taxon>
        <taxon>NPAAA clade</taxon>
        <taxon>Hologalegina</taxon>
        <taxon>IRL clade</taxon>
        <taxon>Trifolieae</taxon>
        <taxon>Trifolium</taxon>
    </lineage>
</organism>
<evidence type="ECO:0000313" key="2">
    <source>
        <dbReference type="Proteomes" id="UP000265520"/>
    </source>
</evidence>
<name>A0A392UD46_9FABA</name>